<dbReference type="Gene3D" id="3.30.200.20">
    <property type="entry name" value="Phosphorylase Kinase, domain 1"/>
    <property type="match status" value="2"/>
</dbReference>
<sequence>MMLSEPIKESMLPDQTCQRLTLAQVQLATNNFDQALVIGGGGFGKVYKSLSNFGSSINEVAIKRLNSSSSQGVNEFEAEVKILSKLRHGNLVPLIGYCSEGKEMVLAYEFMPNGTLEKHLKRRDTELSWLQRLKICIGAARGLDYLHTGTSTQHGVIHRDVKTSNILLDPNFDAKISDFGLAKVGAINQTQTHVSTLVKGTFGYMDPCYFCSGKLTRKSDVYAFGVVLFEVLSGKQAVDPTLDEDQWSLAVWAQDHFKAGKLNDIINHKLIGQVSKRGLKEFASIAVQCLHIQPKRRPTMAEVVVKLESILTEERQIIDSGVEDDGKFFDKVRYFFTGKADLIPAHADGSKSNISAQHIRKTNNQSLRALTYAELVRATNNFKDEFSTCSHEPIYKGWVDELTYAPTDAGVGLAMYVVIKDIGTSKLDLKSEEFNHPNLVKLLGYYLNGHELSCVYELNPSLDKLLFEEPCTTSLSWAARLKIAVGAANGLSFLHKNGHPAYSQFKTTCITVDADYNARLWDFDVENLFLALDSYSFEMDAHYSAPEWFRYQADVILEDINIEPHGKPGFGVECEIYSFGVVLLEILTGMKVFDRNRPQGKQNLVRWATPLLAHEANLGMIMDPQLLDSCNDPPKGAFMLAQLVTNCLQPVKDKRPLMENILQVLRQCYQETI</sequence>
<dbReference type="OrthoDB" id="1546260at2759"/>
<comment type="subcellular location">
    <subcellularLocation>
        <location evidence="1">Cell membrane</location>
    </subcellularLocation>
</comment>
<evidence type="ECO:0000256" key="2">
    <source>
        <dbReference type="ARBA" id="ARBA00022475"/>
    </source>
</evidence>
<gene>
    <name evidence="10" type="ORF">HanXRQr2_Chr11g0511371</name>
</gene>
<dbReference type="FunFam" id="1.10.510.10:FF:000084">
    <property type="entry name" value="Wall-associated receptor kinase 2"/>
    <property type="match status" value="1"/>
</dbReference>
<feature type="domain" description="Protein kinase" evidence="9">
    <location>
        <begin position="32"/>
        <end position="311"/>
    </location>
</feature>
<feature type="domain" description="Protein kinase" evidence="9">
    <location>
        <begin position="388"/>
        <end position="673"/>
    </location>
</feature>
<dbReference type="EMBL" id="MNCJ02000326">
    <property type="protein sequence ID" value="KAF5783739.1"/>
    <property type="molecule type" value="Genomic_DNA"/>
</dbReference>
<proteinExistence type="predicted"/>
<keyword evidence="7 8" id="KW-0067">ATP-binding</keyword>
<keyword evidence="2" id="KW-0472">Membrane</keyword>
<keyword evidence="4 10" id="KW-0808">Transferase</keyword>
<dbReference type="InterPro" id="IPR011009">
    <property type="entry name" value="Kinase-like_dom_sf"/>
</dbReference>
<dbReference type="GO" id="GO:0005524">
    <property type="term" value="F:ATP binding"/>
    <property type="evidence" value="ECO:0007669"/>
    <property type="project" value="UniProtKB-UniRule"/>
</dbReference>
<evidence type="ECO:0000259" key="9">
    <source>
        <dbReference type="PROSITE" id="PS50011"/>
    </source>
</evidence>
<accession>A0A9K3N1M6</accession>
<comment type="caution">
    <text evidence="10">The sequence shown here is derived from an EMBL/GenBank/DDBJ whole genome shotgun (WGS) entry which is preliminary data.</text>
</comment>
<keyword evidence="6" id="KW-0418">Kinase</keyword>
<dbReference type="PROSITE" id="PS50011">
    <property type="entry name" value="PROTEIN_KINASE_DOM"/>
    <property type="match status" value="2"/>
</dbReference>
<evidence type="ECO:0000313" key="10">
    <source>
        <dbReference type="EMBL" id="KAF5783739.1"/>
    </source>
</evidence>
<dbReference type="CDD" id="cd14066">
    <property type="entry name" value="STKc_IRAK"/>
    <property type="match status" value="1"/>
</dbReference>
<keyword evidence="3" id="KW-0723">Serine/threonine-protein kinase</keyword>
<dbReference type="InterPro" id="IPR050823">
    <property type="entry name" value="Plant_Ser_Thr_Prot_Kinase"/>
</dbReference>
<feature type="binding site" evidence="8">
    <location>
        <position position="63"/>
    </location>
    <ligand>
        <name>ATP</name>
        <dbReference type="ChEBI" id="CHEBI:30616"/>
    </ligand>
</feature>
<reference evidence="10" key="2">
    <citation type="submission" date="2020-06" db="EMBL/GenBank/DDBJ databases">
        <title>Helianthus annuus Genome sequencing and assembly Release 2.</title>
        <authorList>
            <person name="Gouzy J."/>
            <person name="Langlade N."/>
            <person name="Munos S."/>
        </authorList>
    </citation>
    <scope>NUCLEOTIDE SEQUENCE</scope>
    <source>
        <tissue evidence="10">Leaves</tissue>
    </source>
</reference>
<evidence type="ECO:0000256" key="4">
    <source>
        <dbReference type="ARBA" id="ARBA00022679"/>
    </source>
</evidence>
<protein>
    <recommendedName>
        <fullName evidence="9">Protein kinase domain-containing protein</fullName>
    </recommendedName>
</protein>
<organism evidence="10 11">
    <name type="scientific">Helianthus annuus</name>
    <name type="common">Common sunflower</name>
    <dbReference type="NCBI Taxonomy" id="4232"/>
    <lineage>
        <taxon>Eukaryota</taxon>
        <taxon>Viridiplantae</taxon>
        <taxon>Streptophyta</taxon>
        <taxon>Embryophyta</taxon>
        <taxon>Tracheophyta</taxon>
        <taxon>Spermatophyta</taxon>
        <taxon>Magnoliopsida</taxon>
        <taxon>eudicotyledons</taxon>
        <taxon>Gunneridae</taxon>
        <taxon>Pentapetalae</taxon>
        <taxon>asterids</taxon>
        <taxon>campanulids</taxon>
        <taxon>Asterales</taxon>
        <taxon>Asteraceae</taxon>
        <taxon>Asteroideae</taxon>
        <taxon>Heliantheae alliance</taxon>
        <taxon>Heliantheae</taxon>
        <taxon>Helianthus</taxon>
    </lineage>
</organism>
<dbReference type="PROSITE" id="PS00108">
    <property type="entry name" value="PROTEIN_KINASE_ST"/>
    <property type="match status" value="1"/>
</dbReference>
<evidence type="ECO:0000256" key="6">
    <source>
        <dbReference type="ARBA" id="ARBA00022777"/>
    </source>
</evidence>
<dbReference type="Gramene" id="mRNA:HanXRQr2_Chr11g0511371">
    <property type="protein sequence ID" value="mRNA:HanXRQr2_Chr11g0511371"/>
    <property type="gene ID" value="HanXRQr2_Chr11g0511371"/>
</dbReference>
<dbReference type="Gene3D" id="1.10.510.10">
    <property type="entry name" value="Transferase(Phosphotransferase) domain 1"/>
    <property type="match status" value="2"/>
</dbReference>
<dbReference type="Proteomes" id="UP000215914">
    <property type="component" value="Unassembled WGS sequence"/>
</dbReference>
<evidence type="ECO:0000256" key="5">
    <source>
        <dbReference type="ARBA" id="ARBA00022741"/>
    </source>
</evidence>
<dbReference type="SUPFAM" id="SSF56112">
    <property type="entry name" value="Protein kinase-like (PK-like)"/>
    <property type="match status" value="2"/>
</dbReference>
<dbReference type="GO" id="GO:0005886">
    <property type="term" value="C:plasma membrane"/>
    <property type="evidence" value="ECO:0007669"/>
    <property type="project" value="UniProtKB-SubCell"/>
</dbReference>
<keyword evidence="2" id="KW-1003">Cell membrane</keyword>
<evidence type="ECO:0000256" key="1">
    <source>
        <dbReference type="ARBA" id="ARBA00004236"/>
    </source>
</evidence>
<dbReference type="PANTHER" id="PTHR45621">
    <property type="entry name" value="OS01G0588500 PROTEIN-RELATED"/>
    <property type="match status" value="1"/>
</dbReference>
<evidence type="ECO:0000256" key="3">
    <source>
        <dbReference type="ARBA" id="ARBA00022527"/>
    </source>
</evidence>
<keyword evidence="11" id="KW-1185">Reference proteome</keyword>
<dbReference type="SMART" id="SM00220">
    <property type="entry name" value="S_TKc"/>
    <property type="match status" value="1"/>
</dbReference>
<dbReference type="FunFam" id="3.30.200.20:FF:000039">
    <property type="entry name" value="receptor-like protein kinase FERONIA"/>
    <property type="match status" value="1"/>
</dbReference>
<keyword evidence="5 8" id="KW-0547">Nucleotide-binding</keyword>
<dbReference type="InterPro" id="IPR017441">
    <property type="entry name" value="Protein_kinase_ATP_BS"/>
</dbReference>
<dbReference type="InterPro" id="IPR008271">
    <property type="entry name" value="Ser/Thr_kinase_AS"/>
</dbReference>
<reference evidence="10" key="1">
    <citation type="journal article" date="2017" name="Nature">
        <title>The sunflower genome provides insights into oil metabolism, flowering and Asterid evolution.</title>
        <authorList>
            <person name="Badouin H."/>
            <person name="Gouzy J."/>
            <person name="Grassa C.J."/>
            <person name="Murat F."/>
            <person name="Staton S.E."/>
            <person name="Cottret L."/>
            <person name="Lelandais-Briere C."/>
            <person name="Owens G.L."/>
            <person name="Carrere S."/>
            <person name="Mayjonade B."/>
            <person name="Legrand L."/>
            <person name="Gill N."/>
            <person name="Kane N.C."/>
            <person name="Bowers J.E."/>
            <person name="Hubner S."/>
            <person name="Bellec A."/>
            <person name="Berard A."/>
            <person name="Berges H."/>
            <person name="Blanchet N."/>
            <person name="Boniface M.C."/>
            <person name="Brunel D."/>
            <person name="Catrice O."/>
            <person name="Chaidir N."/>
            <person name="Claudel C."/>
            <person name="Donnadieu C."/>
            <person name="Faraut T."/>
            <person name="Fievet G."/>
            <person name="Helmstetter N."/>
            <person name="King M."/>
            <person name="Knapp S.J."/>
            <person name="Lai Z."/>
            <person name="Le Paslier M.C."/>
            <person name="Lippi Y."/>
            <person name="Lorenzon L."/>
            <person name="Mandel J.R."/>
            <person name="Marage G."/>
            <person name="Marchand G."/>
            <person name="Marquand E."/>
            <person name="Bret-Mestries E."/>
            <person name="Morien E."/>
            <person name="Nambeesan S."/>
            <person name="Nguyen T."/>
            <person name="Pegot-Espagnet P."/>
            <person name="Pouilly N."/>
            <person name="Raftis F."/>
            <person name="Sallet E."/>
            <person name="Schiex T."/>
            <person name="Thomas J."/>
            <person name="Vandecasteele C."/>
            <person name="Vares D."/>
            <person name="Vear F."/>
            <person name="Vautrin S."/>
            <person name="Crespi M."/>
            <person name="Mangin B."/>
            <person name="Burke J.M."/>
            <person name="Salse J."/>
            <person name="Munos S."/>
            <person name="Vincourt P."/>
            <person name="Rieseberg L.H."/>
            <person name="Langlade N.B."/>
        </authorList>
    </citation>
    <scope>NUCLEOTIDE SEQUENCE</scope>
    <source>
        <tissue evidence="10">Leaves</tissue>
    </source>
</reference>
<dbReference type="Pfam" id="PF07714">
    <property type="entry name" value="PK_Tyr_Ser-Thr"/>
    <property type="match status" value="1"/>
</dbReference>
<evidence type="ECO:0000313" key="11">
    <source>
        <dbReference type="Proteomes" id="UP000215914"/>
    </source>
</evidence>
<dbReference type="Pfam" id="PF00069">
    <property type="entry name" value="Pkinase"/>
    <property type="match status" value="1"/>
</dbReference>
<dbReference type="AlphaFoldDB" id="A0A9K3N1M6"/>
<dbReference type="GO" id="GO:0004674">
    <property type="term" value="F:protein serine/threonine kinase activity"/>
    <property type="evidence" value="ECO:0007669"/>
    <property type="project" value="UniProtKB-KW"/>
</dbReference>
<name>A0A9K3N1M6_HELAN</name>
<evidence type="ECO:0000256" key="7">
    <source>
        <dbReference type="ARBA" id="ARBA00022840"/>
    </source>
</evidence>
<dbReference type="InterPro" id="IPR001245">
    <property type="entry name" value="Ser-Thr/Tyr_kinase_cat_dom"/>
</dbReference>
<dbReference type="PROSITE" id="PS00107">
    <property type="entry name" value="PROTEIN_KINASE_ATP"/>
    <property type="match status" value="1"/>
</dbReference>
<dbReference type="InterPro" id="IPR000719">
    <property type="entry name" value="Prot_kinase_dom"/>
</dbReference>
<evidence type="ECO:0000256" key="8">
    <source>
        <dbReference type="PROSITE-ProRule" id="PRU10141"/>
    </source>
</evidence>